<dbReference type="PANTHER" id="PTHR47338:SF10">
    <property type="entry name" value="TRANSCRIPTION FACTOR DOMAIN-CONTAINING PROTEIN-RELATED"/>
    <property type="match status" value="1"/>
</dbReference>
<dbReference type="eggNOG" id="ENOG502SR1H">
    <property type="taxonomic scope" value="Eukaryota"/>
</dbReference>
<gene>
    <name evidence="8" type="ORF">NFIA_047280</name>
</gene>
<reference evidence="9" key="1">
    <citation type="journal article" date="2008" name="PLoS Genet.">
        <title>Genomic islands in the pathogenic filamentous fungus Aspergillus fumigatus.</title>
        <authorList>
            <person name="Fedorova N.D."/>
            <person name="Khaldi N."/>
            <person name="Joardar V.S."/>
            <person name="Maiti R."/>
            <person name="Amedeo P."/>
            <person name="Anderson M.J."/>
            <person name="Crabtree J."/>
            <person name="Silva J.C."/>
            <person name="Badger J.H."/>
            <person name="Albarraq A."/>
            <person name="Angiuoli S."/>
            <person name="Bussey H."/>
            <person name="Bowyer P."/>
            <person name="Cotty P.J."/>
            <person name="Dyer P.S."/>
            <person name="Egan A."/>
            <person name="Galens K."/>
            <person name="Fraser-Liggett C.M."/>
            <person name="Haas B.J."/>
            <person name="Inman J.M."/>
            <person name="Kent R."/>
            <person name="Lemieux S."/>
            <person name="Malavazi I."/>
            <person name="Orvis J."/>
            <person name="Roemer T."/>
            <person name="Ronning C.M."/>
            <person name="Sundaram J.P."/>
            <person name="Sutton G."/>
            <person name="Turner G."/>
            <person name="Venter J.C."/>
            <person name="White O.R."/>
            <person name="Whitty B.R."/>
            <person name="Youngman P."/>
            <person name="Wolfe K.H."/>
            <person name="Goldman G.H."/>
            <person name="Wortman J.R."/>
            <person name="Jiang B."/>
            <person name="Denning D.W."/>
            <person name="Nierman W.C."/>
        </authorList>
    </citation>
    <scope>NUCLEOTIDE SEQUENCE [LARGE SCALE GENOMIC DNA]</scope>
    <source>
        <strain evidence="9">ATCC 1020 / DSM 3700 / CBS 544.65 / FGSC A1164 / JCM 1740 / NRRL 181 / WB 181</strain>
    </source>
</reference>
<evidence type="ECO:0000313" key="8">
    <source>
        <dbReference type="EMBL" id="EAW15393.1"/>
    </source>
</evidence>
<dbReference type="GO" id="GO:0008270">
    <property type="term" value="F:zinc ion binding"/>
    <property type="evidence" value="ECO:0007669"/>
    <property type="project" value="InterPro"/>
</dbReference>
<evidence type="ECO:0000256" key="1">
    <source>
        <dbReference type="ARBA" id="ARBA00004123"/>
    </source>
</evidence>
<dbReference type="Proteomes" id="UP000006702">
    <property type="component" value="Unassembled WGS sequence"/>
</dbReference>
<keyword evidence="3" id="KW-0805">Transcription regulation</keyword>
<keyword evidence="5" id="KW-0539">Nucleus</keyword>
<accession>A1DKS2</accession>
<protein>
    <submittedName>
        <fullName evidence="8">Fungal specific transcription factor, putative</fullName>
    </submittedName>
</protein>
<evidence type="ECO:0000256" key="4">
    <source>
        <dbReference type="ARBA" id="ARBA00023163"/>
    </source>
</evidence>
<sequence length="762" mass="85484">MSRGRKRRRGSRADAGRDTEDDLEAAGEDPYVPQDYGDKEPLSPPNRDSSSVSLEPDKSTALQRDPQLNIHNLSFILHPCHEPSSPDQDTQSPNAEPAPAQQQPALLTRAVTALGLTDQSLQTMIKTYFDNMVAINLFHEPTFSQKLNTITTATQAKALLAAMMGYTAKFTTLDEGANKRAKSNLSAHYVNLALSFATEALHECGDEEPPLCILQAFIVLSHCQLTEGVRGKSWRSLGTCVRLAYEMNLHLVDTETMDGDVEVDAAQWCKDEEKRRAWWAVWEMDVFATTIRRTPTAIEWGQIETLLPVDDIYWFQNRPHGSCFFLKEPLCRWKTLQESGLQSAKAWYIVINSLMKDAQQISSPRGVYKAARGHRDPPRDSNSHAQARQNLEALGNLVHCLALALPEHLRFRNQPLGFEGRENGQITSARQLHCSIYNIYVMQQLARLMIYRYAIFARQTQDASFGKNSNRAQGENIDMDSFPMRQYFDAANNILNIVVRSCEDHIQHINPFLSSTIWLAAAIQLVHRGLSRTDDANARLIQSRFEVLHLTYKKCVSFWNIQTAMQQNLEALEAQLESSQASARDNNPENNLAGYDKQAFMLPSGASNNHSYPQAPNDELNGCVDGERRLSHDAQRRNDNPAAEISHFQSPPSTLNEVACDRGNDTAFGTTTTRAPRDTETVGDMIQPPLNVPVCDTFDVMSHLDDGLIEPLLFWKNNHQSLIPQVEGSGRIPDAGGYIDWRDMGLPSDIQSLLIRSHGQTL</sequence>
<feature type="compositionally biased region" description="Low complexity" evidence="6">
    <location>
        <begin position="91"/>
        <end position="102"/>
    </location>
</feature>
<keyword evidence="9" id="KW-1185">Reference proteome</keyword>
<dbReference type="GeneID" id="4583804"/>
<dbReference type="GO" id="GO:0000981">
    <property type="term" value="F:DNA-binding transcription factor activity, RNA polymerase II-specific"/>
    <property type="evidence" value="ECO:0007669"/>
    <property type="project" value="InterPro"/>
</dbReference>
<dbReference type="AlphaFoldDB" id="A1DKS2"/>
<dbReference type="VEuPathDB" id="FungiDB:NFIA_047280"/>
<evidence type="ECO:0000313" key="9">
    <source>
        <dbReference type="Proteomes" id="UP000006702"/>
    </source>
</evidence>
<keyword evidence="4" id="KW-0804">Transcription</keyword>
<dbReference type="EMBL" id="DS027698">
    <property type="protein sequence ID" value="EAW15393.1"/>
    <property type="molecule type" value="Genomic_DNA"/>
</dbReference>
<evidence type="ECO:0000256" key="5">
    <source>
        <dbReference type="ARBA" id="ARBA00023242"/>
    </source>
</evidence>
<dbReference type="InterPro" id="IPR007219">
    <property type="entry name" value="XnlR_reg_dom"/>
</dbReference>
<organism evidence="8 9">
    <name type="scientific">Neosartorya fischeri (strain ATCC 1020 / DSM 3700 / CBS 544.65 / FGSC A1164 / JCM 1740 / NRRL 181 / WB 181)</name>
    <name type="common">Aspergillus fischerianus</name>
    <dbReference type="NCBI Taxonomy" id="331117"/>
    <lineage>
        <taxon>Eukaryota</taxon>
        <taxon>Fungi</taxon>
        <taxon>Dikarya</taxon>
        <taxon>Ascomycota</taxon>
        <taxon>Pezizomycotina</taxon>
        <taxon>Eurotiomycetes</taxon>
        <taxon>Eurotiomycetidae</taxon>
        <taxon>Eurotiales</taxon>
        <taxon>Aspergillaceae</taxon>
        <taxon>Aspergillus</taxon>
        <taxon>Aspergillus subgen. Fumigati</taxon>
    </lineage>
</organism>
<evidence type="ECO:0000259" key="7">
    <source>
        <dbReference type="SMART" id="SM00906"/>
    </source>
</evidence>
<feature type="domain" description="Xylanolytic transcriptional activator regulatory" evidence="7">
    <location>
        <begin position="233"/>
        <end position="314"/>
    </location>
</feature>
<proteinExistence type="predicted"/>
<dbReference type="RefSeq" id="XP_001257290.1">
    <property type="nucleotide sequence ID" value="XM_001257289.1"/>
</dbReference>
<dbReference type="PANTHER" id="PTHR47338">
    <property type="entry name" value="ZN(II)2CYS6 TRANSCRIPTION FACTOR (EUROFUNG)-RELATED"/>
    <property type="match status" value="1"/>
</dbReference>
<dbReference type="Pfam" id="PF04082">
    <property type="entry name" value="Fungal_trans"/>
    <property type="match status" value="1"/>
</dbReference>
<keyword evidence="2" id="KW-0479">Metal-binding</keyword>
<dbReference type="OMA" id="DEERCWK"/>
<dbReference type="SMART" id="SM00906">
    <property type="entry name" value="Fungal_trans"/>
    <property type="match status" value="1"/>
</dbReference>
<evidence type="ECO:0000256" key="2">
    <source>
        <dbReference type="ARBA" id="ARBA00022723"/>
    </source>
</evidence>
<evidence type="ECO:0000256" key="6">
    <source>
        <dbReference type="SAM" id="MobiDB-lite"/>
    </source>
</evidence>
<feature type="compositionally biased region" description="Basic residues" evidence="6">
    <location>
        <begin position="1"/>
        <end position="10"/>
    </location>
</feature>
<dbReference type="KEGG" id="nfi:NFIA_047280"/>
<dbReference type="OrthoDB" id="3862662at2759"/>
<evidence type="ECO:0000256" key="3">
    <source>
        <dbReference type="ARBA" id="ARBA00023015"/>
    </source>
</evidence>
<dbReference type="InterPro" id="IPR050815">
    <property type="entry name" value="TF_fung"/>
</dbReference>
<feature type="region of interest" description="Disordered" evidence="6">
    <location>
        <begin position="1"/>
        <end position="102"/>
    </location>
</feature>
<dbReference type="CDD" id="cd12148">
    <property type="entry name" value="fungal_TF_MHR"/>
    <property type="match status" value="1"/>
</dbReference>
<dbReference type="GO" id="GO:0005634">
    <property type="term" value="C:nucleus"/>
    <property type="evidence" value="ECO:0007669"/>
    <property type="project" value="UniProtKB-SubCell"/>
</dbReference>
<dbReference type="GO" id="GO:0006351">
    <property type="term" value="P:DNA-templated transcription"/>
    <property type="evidence" value="ECO:0007669"/>
    <property type="project" value="InterPro"/>
</dbReference>
<dbReference type="GO" id="GO:0003677">
    <property type="term" value="F:DNA binding"/>
    <property type="evidence" value="ECO:0007669"/>
    <property type="project" value="InterPro"/>
</dbReference>
<comment type="subcellular location">
    <subcellularLocation>
        <location evidence="1">Nucleus</location>
    </subcellularLocation>
</comment>
<dbReference type="HOGENOM" id="CLU_007531_1_0_1"/>
<name>A1DKS2_NEOFI</name>